<gene>
    <name evidence="5" type="ORF">CVT25_015773</name>
</gene>
<evidence type="ECO:0000259" key="4">
    <source>
        <dbReference type="Pfam" id="PF02816"/>
    </source>
</evidence>
<reference evidence="5 6" key="1">
    <citation type="journal article" date="2018" name="Evol. Lett.">
        <title>Horizontal gene cluster transfer increased hallucinogenic mushroom diversity.</title>
        <authorList>
            <person name="Reynolds H.T."/>
            <person name="Vijayakumar V."/>
            <person name="Gluck-Thaler E."/>
            <person name="Korotkin H.B."/>
            <person name="Matheny P.B."/>
            <person name="Slot J.C."/>
        </authorList>
    </citation>
    <scope>NUCLEOTIDE SEQUENCE [LARGE SCALE GENOMIC DNA]</scope>
    <source>
        <strain evidence="5 6">2631</strain>
    </source>
</reference>
<dbReference type="InParanoid" id="A0A409X569"/>
<dbReference type="GO" id="GO:0004674">
    <property type="term" value="F:protein serine/threonine kinase activity"/>
    <property type="evidence" value="ECO:0007669"/>
    <property type="project" value="UniProtKB-KW"/>
</dbReference>
<evidence type="ECO:0000256" key="1">
    <source>
        <dbReference type="ARBA" id="ARBA00022527"/>
    </source>
</evidence>
<evidence type="ECO:0000256" key="3">
    <source>
        <dbReference type="ARBA" id="ARBA00022777"/>
    </source>
</evidence>
<accession>A0A409X569</accession>
<organism evidence="5 6">
    <name type="scientific">Psilocybe cyanescens</name>
    <dbReference type="NCBI Taxonomy" id="93625"/>
    <lineage>
        <taxon>Eukaryota</taxon>
        <taxon>Fungi</taxon>
        <taxon>Dikarya</taxon>
        <taxon>Basidiomycota</taxon>
        <taxon>Agaricomycotina</taxon>
        <taxon>Agaricomycetes</taxon>
        <taxon>Agaricomycetidae</taxon>
        <taxon>Agaricales</taxon>
        <taxon>Agaricineae</taxon>
        <taxon>Strophariaceae</taxon>
        <taxon>Psilocybe</taxon>
    </lineage>
</organism>
<dbReference type="STRING" id="93625.A0A409X569"/>
<comment type="caution">
    <text evidence="5">The sequence shown here is derived from an EMBL/GenBank/DDBJ whole genome shotgun (WGS) entry which is preliminary data.</text>
</comment>
<keyword evidence="6" id="KW-1185">Reference proteome</keyword>
<dbReference type="SUPFAM" id="SSF56112">
    <property type="entry name" value="Protein kinase-like (PK-like)"/>
    <property type="match status" value="1"/>
</dbReference>
<evidence type="ECO:0000313" key="5">
    <source>
        <dbReference type="EMBL" id="PPQ85881.1"/>
    </source>
</evidence>
<evidence type="ECO:0000256" key="2">
    <source>
        <dbReference type="ARBA" id="ARBA00022679"/>
    </source>
</evidence>
<dbReference type="AlphaFoldDB" id="A0A409X569"/>
<protein>
    <recommendedName>
        <fullName evidence="4">Alpha-type protein kinase domain-containing protein</fullName>
    </recommendedName>
</protein>
<dbReference type="Proteomes" id="UP000283269">
    <property type="component" value="Unassembled WGS sequence"/>
</dbReference>
<dbReference type="InterPro" id="IPR004166">
    <property type="entry name" value="a-kinase_dom"/>
</dbReference>
<dbReference type="OrthoDB" id="301415at2759"/>
<keyword evidence="1" id="KW-0723">Serine/threonine-protein kinase</keyword>
<name>A0A409X569_PSICY</name>
<dbReference type="EMBL" id="NHYD01002607">
    <property type="protein sequence ID" value="PPQ85881.1"/>
    <property type="molecule type" value="Genomic_DNA"/>
</dbReference>
<proteinExistence type="predicted"/>
<feature type="non-terminal residue" evidence="5">
    <location>
        <position position="1"/>
    </location>
</feature>
<keyword evidence="3" id="KW-0418">Kinase</keyword>
<keyword evidence="2" id="KW-0808">Transferase</keyword>
<dbReference type="InterPro" id="IPR011009">
    <property type="entry name" value="Kinase-like_dom_sf"/>
</dbReference>
<feature type="domain" description="Alpha-type protein kinase" evidence="4">
    <location>
        <begin position="7"/>
        <end position="206"/>
    </location>
</feature>
<sequence length="208" mass="23158">PPSFLDKGTFKTASKAKLTLLNATSLTGLGTHPNIAEDIALKRVFKTETRDGVIKCYPAADEKIKILNEAKLMGWAVSLLHLAHSFINQFLKTAEISPPFQIPNLCFVHAGIAFAQKEIDAIGSAHSSLRASYILKELIQSTELPFQKYIHNSNAIPLQEPWEKGYNMGIFLCFVQHIQYQETAHQAYISDFQGGKMLLTNPQVMTNP</sequence>
<dbReference type="Pfam" id="PF02816">
    <property type="entry name" value="Alpha_kinase"/>
    <property type="match status" value="1"/>
</dbReference>
<dbReference type="Gene3D" id="3.20.200.10">
    <property type="entry name" value="MHCK/EF2 kinase"/>
    <property type="match status" value="1"/>
</dbReference>
<dbReference type="GO" id="GO:0005524">
    <property type="term" value="F:ATP binding"/>
    <property type="evidence" value="ECO:0007669"/>
    <property type="project" value="InterPro"/>
</dbReference>
<evidence type="ECO:0000313" key="6">
    <source>
        <dbReference type="Proteomes" id="UP000283269"/>
    </source>
</evidence>